<comment type="similarity">
    <text evidence="5">Belongs to the calcineurin regulatory subunit family.</text>
</comment>
<evidence type="ECO:0000256" key="2">
    <source>
        <dbReference type="ARBA" id="ARBA00022737"/>
    </source>
</evidence>
<evidence type="ECO:0000256" key="9">
    <source>
        <dbReference type="ARBA" id="ARBA00032848"/>
    </source>
</evidence>
<evidence type="ECO:0000256" key="5">
    <source>
        <dbReference type="ARBA" id="ARBA00023774"/>
    </source>
</evidence>
<feature type="domain" description="EF-hand" evidence="10">
    <location>
        <begin position="131"/>
        <end position="166"/>
    </location>
</feature>
<dbReference type="InterPro" id="IPR002048">
    <property type="entry name" value="EF_hand_dom"/>
</dbReference>
<evidence type="ECO:0000259" key="10">
    <source>
        <dbReference type="PROSITE" id="PS50222"/>
    </source>
</evidence>
<comment type="function">
    <text evidence="4">Regulatory subunit of calcineurin, a calcium-dependent, calmodulin stimulated protein phosphatase. Confers calcium sensitivity.</text>
</comment>
<name>A0AAV5R6I1_PICKL</name>
<comment type="caution">
    <text evidence="11">The sequence shown here is derived from an EMBL/GenBank/DDBJ whole genome shotgun (WGS) entry which is preliminary data.</text>
</comment>
<keyword evidence="2" id="KW-0677">Repeat</keyword>
<reference evidence="11 12" key="1">
    <citation type="journal article" date="2023" name="Elife">
        <title>Identification of key yeast species and microbe-microbe interactions impacting larval growth of Drosophila in the wild.</title>
        <authorList>
            <person name="Mure A."/>
            <person name="Sugiura Y."/>
            <person name="Maeda R."/>
            <person name="Honda K."/>
            <person name="Sakurai N."/>
            <person name="Takahashi Y."/>
            <person name="Watada M."/>
            <person name="Katoh T."/>
            <person name="Gotoh A."/>
            <person name="Gotoh Y."/>
            <person name="Taniguchi I."/>
            <person name="Nakamura K."/>
            <person name="Hayashi T."/>
            <person name="Katayama T."/>
            <person name="Uemura T."/>
            <person name="Hattori Y."/>
        </authorList>
    </citation>
    <scope>NUCLEOTIDE SEQUENCE [LARGE SCALE GENOMIC DNA]</scope>
    <source>
        <strain evidence="11 12">PK-24</strain>
    </source>
</reference>
<evidence type="ECO:0000256" key="8">
    <source>
        <dbReference type="ARBA" id="ARBA00031295"/>
    </source>
</evidence>
<dbReference type="PROSITE" id="PS50222">
    <property type="entry name" value="EF_HAND_2"/>
    <property type="match status" value="4"/>
</dbReference>
<dbReference type="FunFam" id="1.10.238.10:FF:000001">
    <property type="entry name" value="Calmodulin 1"/>
    <property type="match status" value="1"/>
</dbReference>
<dbReference type="SMART" id="SM00054">
    <property type="entry name" value="EFh"/>
    <property type="match status" value="4"/>
</dbReference>
<dbReference type="SUPFAM" id="SSF47473">
    <property type="entry name" value="EF-hand"/>
    <property type="match status" value="1"/>
</dbReference>
<evidence type="ECO:0000256" key="1">
    <source>
        <dbReference type="ARBA" id="ARBA00022723"/>
    </source>
</evidence>
<evidence type="ECO:0000256" key="6">
    <source>
        <dbReference type="ARBA" id="ARBA00023792"/>
    </source>
</evidence>
<evidence type="ECO:0000256" key="7">
    <source>
        <dbReference type="ARBA" id="ARBA00023832"/>
    </source>
</evidence>
<dbReference type="PROSITE" id="PS00018">
    <property type="entry name" value="EF_HAND_1"/>
    <property type="match status" value="4"/>
</dbReference>
<protein>
    <recommendedName>
        <fullName evidence="7">Calcineurin subunit B</fullName>
    </recommendedName>
    <alternativeName>
        <fullName evidence="8">Calcineurin regulatory subunit</fullName>
    </alternativeName>
    <alternativeName>
        <fullName evidence="9">Protein phosphatase 2B regulatory subunit</fullName>
    </alternativeName>
</protein>
<dbReference type="Pfam" id="PF13499">
    <property type="entry name" value="EF-hand_7"/>
    <property type="match status" value="2"/>
</dbReference>
<dbReference type="PRINTS" id="PR00450">
    <property type="entry name" value="RECOVERIN"/>
</dbReference>
<keyword evidence="3" id="KW-0106">Calcium</keyword>
<accession>A0AAV5R6I1</accession>
<evidence type="ECO:0000313" key="11">
    <source>
        <dbReference type="EMBL" id="GMM46998.1"/>
    </source>
</evidence>
<dbReference type="AlphaFoldDB" id="A0AAV5R6I1"/>
<evidence type="ECO:0000256" key="4">
    <source>
        <dbReference type="ARBA" id="ARBA00023754"/>
    </source>
</evidence>
<keyword evidence="1" id="KW-0479">Metal-binding</keyword>
<dbReference type="CDD" id="cd00051">
    <property type="entry name" value="EFh"/>
    <property type="match status" value="1"/>
</dbReference>
<feature type="domain" description="EF-hand" evidence="10">
    <location>
        <begin position="21"/>
        <end position="56"/>
    </location>
</feature>
<dbReference type="EMBL" id="BTGB01000005">
    <property type="protein sequence ID" value="GMM46998.1"/>
    <property type="molecule type" value="Genomic_DNA"/>
</dbReference>
<sequence>MGNIPSSLLEDLSEGTSFGSDEIDRLAKRFMKLDTDNSGAIDKDEFLAIPGISQNPLARRVMDIFDEDKGGDVDFKEFVAGLSVFSSSGSVDDKLHFLFKVYDIDGDGYISNGELFIVLRLMVADSLTDVQLQQLVDRTIMEGDADGDGKLSFAEFKKIIESSSDITQKLTLTDKI</sequence>
<evidence type="ECO:0000256" key="3">
    <source>
        <dbReference type="ARBA" id="ARBA00022837"/>
    </source>
</evidence>
<feature type="domain" description="EF-hand" evidence="10">
    <location>
        <begin position="58"/>
        <end position="88"/>
    </location>
</feature>
<gene>
    <name evidence="11" type="ORF">DAPK24_035730</name>
</gene>
<feature type="domain" description="EF-hand" evidence="10">
    <location>
        <begin position="90"/>
        <end position="125"/>
    </location>
</feature>
<dbReference type="Gene3D" id="1.10.238.10">
    <property type="entry name" value="EF-hand"/>
    <property type="match status" value="1"/>
</dbReference>
<organism evidence="11 12">
    <name type="scientific">Pichia kluyveri</name>
    <name type="common">Yeast</name>
    <dbReference type="NCBI Taxonomy" id="36015"/>
    <lineage>
        <taxon>Eukaryota</taxon>
        <taxon>Fungi</taxon>
        <taxon>Dikarya</taxon>
        <taxon>Ascomycota</taxon>
        <taxon>Saccharomycotina</taxon>
        <taxon>Pichiomycetes</taxon>
        <taxon>Pichiales</taxon>
        <taxon>Pichiaceae</taxon>
        <taxon>Pichia</taxon>
    </lineage>
</organism>
<dbReference type="PANTHER" id="PTHR45942">
    <property type="entry name" value="PROTEIN PHOSPATASE 3 REGULATORY SUBUNIT B ALPHA ISOFORM TYPE 1"/>
    <property type="match status" value="1"/>
</dbReference>
<dbReference type="InterPro" id="IPR018247">
    <property type="entry name" value="EF_Hand_1_Ca_BS"/>
</dbReference>
<dbReference type="Proteomes" id="UP001378960">
    <property type="component" value="Unassembled WGS sequence"/>
</dbReference>
<evidence type="ECO:0000313" key="12">
    <source>
        <dbReference type="Proteomes" id="UP001378960"/>
    </source>
</evidence>
<dbReference type="InterPro" id="IPR011992">
    <property type="entry name" value="EF-hand-dom_pair"/>
</dbReference>
<proteinExistence type="inferred from homology"/>
<keyword evidence="12" id="KW-1185">Reference proteome</keyword>
<dbReference type="GO" id="GO:0005509">
    <property type="term" value="F:calcium ion binding"/>
    <property type="evidence" value="ECO:0007669"/>
    <property type="project" value="InterPro"/>
</dbReference>
<comment type="subunit">
    <text evidence="6">Composed of a catalytic subunit (A) and a regulatory subunit (B).</text>
</comment>